<feature type="region of interest" description="Disordered" evidence="1">
    <location>
        <begin position="130"/>
        <end position="166"/>
    </location>
</feature>
<dbReference type="EMBL" id="UZAE01013743">
    <property type="protein sequence ID" value="VDO11141.1"/>
    <property type="molecule type" value="Genomic_DNA"/>
</dbReference>
<organism evidence="4">
    <name type="scientific">Rodentolepis nana</name>
    <name type="common">Dwarf tapeworm</name>
    <name type="synonym">Hymenolepis nana</name>
    <dbReference type="NCBI Taxonomy" id="102285"/>
    <lineage>
        <taxon>Eukaryota</taxon>
        <taxon>Metazoa</taxon>
        <taxon>Spiralia</taxon>
        <taxon>Lophotrochozoa</taxon>
        <taxon>Platyhelminthes</taxon>
        <taxon>Cestoda</taxon>
        <taxon>Eucestoda</taxon>
        <taxon>Cyclophyllidea</taxon>
        <taxon>Hymenolepididae</taxon>
        <taxon>Rodentolepis</taxon>
    </lineage>
</organism>
<dbReference type="OrthoDB" id="6241786at2759"/>
<reference evidence="4" key="1">
    <citation type="submission" date="2016-04" db="UniProtKB">
        <authorList>
            <consortium name="WormBaseParasite"/>
        </authorList>
    </citation>
    <scope>IDENTIFICATION</scope>
</reference>
<protein>
    <submittedName>
        <fullName evidence="4">Med13_N domain-containing protein</fullName>
    </submittedName>
</protein>
<dbReference type="Proteomes" id="UP000278807">
    <property type="component" value="Unassembled WGS sequence"/>
</dbReference>
<dbReference type="WBParaSite" id="HNAJ_0001171501-mRNA-1">
    <property type="protein sequence ID" value="HNAJ_0001171501-mRNA-1"/>
    <property type="gene ID" value="HNAJ_0001171501"/>
</dbReference>
<evidence type="ECO:0000313" key="2">
    <source>
        <dbReference type="EMBL" id="VDO11141.1"/>
    </source>
</evidence>
<evidence type="ECO:0000313" key="4">
    <source>
        <dbReference type="WBParaSite" id="HNAJ_0001171501-mRNA-1"/>
    </source>
</evidence>
<accession>A0A0R3TV79</accession>
<feature type="region of interest" description="Disordered" evidence="1">
    <location>
        <begin position="68"/>
        <end position="87"/>
    </location>
</feature>
<evidence type="ECO:0000313" key="3">
    <source>
        <dbReference type="Proteomes" id="UP000278807"/>
    </source>
</evidence>
<feature type="compositionally biased region" description="Low complexity" evidence="1">
    <location>
        <begin position="130"/>
        <end position="143"/>
    </location>
</feature>
<proteinExistence type="predicted"/>
<keyword evidence="3" id="KW-1185">Reference proteome</keyword>
<reference evidence="2 3" key="2">
    <citation type="submission" date="2018-11" db="EMBL/GenBank/DDBJ databases">
        <authorList>
            <consortium name="Pathogen Informatics"/>
        </authorList>
    </citation>
    <scope>NUCLEOTIDE SEQUENCE [LARGE SCALE GENOMIC DNA]</scope>
</reference>
<feature type="compositionally biased region" description="Polar residues" evidence="1">
    <location>
        <begin position="144"/>
        <end position="166"/>
    </location>
</feature>
<gene>
    <name evidence="2" type="ORF">HNAJ_LOCUS11705</name>
</gene>
<name>A0A0R3TV79_RODNA</name>
<sequence length="294" mass="32190">MLILYVDPGQFFAYSSVPSTHNGEATDSRPLAKRLFSSVAAKLFRTRGKSRILTPTFHQYEQVVAQSSHSSPAVNPNASNSAFQSQQSAPTFPVTSLPVHTANGVIQIDLKQSNPTLIVNGHPLLQYQQIPQQQYQQQQQQQQRGTETMNRGTNYFPTFSNRQPESSVVYQSVQGESDADSLAASTMSPEYASASLLGGQTGNGMPYVPGMVGGGWGVGDYSTAQRQLVDVSTSTQPMMQPPYYIPQSSQHQQNSVAVATAYAWASPNGAFIQRSLSQQQFHQPFWAPQTGEHR</sequence>
<evidence type="ECO:0000256" key="1">
    <source>
        <dbReference type="SAM" id="MobiDB-lite"/>
    </source>
</evidence>
<dbReference type="AlphaFoldDB" id="A0A0R3TV79"/>